<evidence type="ECO:0000256" key="3">
    <source>
        <dbReference type="ARBA" id="ARBA00022723"/>
    </source>
</evidence>
<evidence type="ECO:0000256" key="4">
    <source>
        <dbReference type="ARBA" id="ARBA00022801"/>
    </source>
</evidence>
<comment type="similarity">
    <text evidence="2">Belongs to the metallo-beta-lactamase superfamily.</text>
</comment>
<evidence type="ECO:0000313" key="7">
    <source>
        <dbReference type="EMBL" id="GAA3578973.1"/>
    </source>
</evidence>
<dbReference type="PANTHER" id="PTHR42978">
    <property type="entry name" value="QUORUM-QUENCHING LACTONASE YTNP-RELATED-RELATED"/>
    <property type="match status" value="1"/>
</dbReference>
<dbReference type="SUPFAM" id="SSF56281">
    <property type="entry name" value="Metallo-hydrolase/oxidoreductase"/>
    <property type="match status" value="1"/>
</dbReference>
<keyword evidence="5" id="KW-0862">Zinc</keyword>
<dbReference type="Pfam" id="PF00753">
    <property type="entry name" value="Lactamase_B"/>
    <property type="match status" value="1"/>
</dbReference>
<keyword evidence="8" id="KW-1185">Reference proteome</keyword>
<evidence type="ECO:0000256" key="2">
    <source>
        <dbReference type="ARBA" id="ARBA00007749"/>
    </source>
</evidence>
<keyword evidence="4" id="KW-0378">Hydrolase</keyword>
<accession>A0ABP6YA21</accession>
<dbReference type="EMBL" id="BAAAZN010000023">
    <property type="protein sequence ID" value="GAA3578973.1"/>
    <property type="molecule type" value="Genomic_DNA"/>
</dbReference>
<proteinExistence type="inferred from homology"/>
<sequence>MTAVKVFPLRIGRTKVPYGQFYGGLDTFSLTEFVQDKDHFIWVPIHAFLIEHPSAGPFLVDTGIGPGQADEHARYYGGSIMEYLMDDDEYDLPAGERIEVQLERHGYRPADIRGVVVTHFHEDHIGSLNLFPGAEVYLGRDEYEARDSKALGLVPLAYPRSIEAVENWRPVDFTGPAIGGFDRSADILGDGSLVLLPTPGHSPGSTSALVRTDSSDLLLTGDAMYTIRHLAVDHVRQMQTDNAETFVDSIRRIQWLHRALPNLVILTSHDHTEYGEHLRGALAGGELSEADLSWAKAWERETFDPVFGINPAKLPRFVPAADGDPVGLAR</sequence>
<comment type="cofactor">
    <cofactor evidence="1">
        <name>Zn(2+)</name>
        <dbReference type="ChEBI" id="CHEBI:29105"/>
    </cofactor>
</comment>
<dbReference type="RefSeq" id="WP_344868014.1">
    <property type="nucleotide sequence ID" value="NZ_BAAAZN010000023.1"/>
</dbReference>
<evidence type="ECO:0000259" key="6">
    <source>
        <dbReference type="SMART" id="SM00849"/>
    </source>
</evidence>
<dbReference type="Proteomes" id="UP001500689">
    <property type="component" value="Unassembled WGS sequence"/>
</dbReference>
<dbReference type="InterPro" id="IPR036866">
    <property type="entry name" value="RibonucZ/Hydroxyglut_hydro"/>
</dbReference>
<dbReference type="InterPro" id="IPR051013">
    <property type="entry name" value="MBL_superfamily_lactonases"/>
</dbReference>
<dbReference type="InterPro" id="IPR001279">
    <property type="entry name" value="Metallo-B-lactamas"/>
</dbReference>
<evidence type="ECO:0000256" key="1">
    <source>
        <dbReference type="ARBA" id="ARBA00001947"/>
    </source>
</evidence>
<feature type="domain" description="Metallo-beta-lactamase" evidence="6">
    <location>
        <begin position="44"/>
        <end position="269"/>
    </location>
</feature>
<evidence type="ECO:0000313" key="8">
    <source>
        <dbReference type="Proteomes" id="UP001500689"/>
    </source>
</evidence>
<name>A0ABP6YA21_9PSEU</name>
<dbReference type="CDD" id="cd07729">
    <property type="entry name" value="AHL_lactonase_MBL-fold"/>
    <property type="match status" value="1"/>
</dbReference>
<keyword evidence="3" id="KW-0479">Metal-binding</keyword>
<evidence type="ECO:0000256" key="5">
    <source>
        <dbReference type="ARBA" id="ARBA00022833"/>
    </source>
</evidence>
<dbReference type="Gene3D" id="3.60.15.10">
    <property type="entry name" value="Ribonuclease Z/Hydroxyacylglutathione hydrolase-like"/>
    <property type="match status" value="1"/>
</dbReference>
<organism evidence="7 8">
    <name type="scientific">Amycolatopsis ultiminotia</name>
    <dbReference type="NCBI Taxonomy" id="543629"/>
    <lineage>
        <taxon>Bacteria</taxon>
        <taxon>Bacillati</taxon>
        <taxon>Actinomycetota</taxon>
        <taxon>Actinomycetes</taxon>
        <taxon>Pseudonocardiales</taxon>
        <taxon>Pseudonocardiaceae</taxon>
        <taxon>Amycolatopsis</taxon>
    </lineage>
</organism>
<gene>
    <name evidence="7" type="ORF">GCM10022222_74670</name>
</gene>
<protein>
    <recommendedName>
        <fullName evidence="6">Metallo-beta-lactamase domain-containing protein</fullName>
    </recommendedName>
</protein>
<reference evidence="8" key="1">
    <citation type="journal article" date="2019" name="Int. J. Syst. Evol. Microbiol.">
        <title>The Global Catalogue of Microorganisms (GCM) 10K type strain sequencing project: providing services to taxonomists for standard genome sequencing and annotation.</title>
        <authorList>
            <consortium name="The Broad Institute Genomics Platform"/>
            <consortium name="The Broad Institute Genome Sequencing Center for Infectious Disease"/>
            <person name="Wu L."/>
            <person name="Ma J."/>
        </authorList>
    </citation>
    <scope>NUCLEOTIDE SEQUENCE [LARGE SCALE GENOMIC DNA]</scope>
    <source>
        <strain evidence="8">JCM 16898</strain>
    </source>
</reference>
<dbReference type="PANTHER" id="PTHR42978:SF2">
    <property type="entry name" value="102 KBASES UNSTABLE REGION: FROM 1 TO 119443"/>
    <property type="match status" value="1"/>
</dbReference>
<dbReference type="SMART" id="SM00849">
    <property type="entry name" value="Lactamase_B"/>
    <property type="match status" value="1"/>
</dbReference>
<comment type="caution">
    <text evidence="7">The sequence shown here is derived from an EMBL/GenBank/DDBJ whole genome shotgun (WGS) entry which is preliminary data.</text>
</comment>